<dbReference type="OrthoDB" id="9793254at2"/>
<accession>A0A507ZXA6</accession>
<sequence length="154" mass="18838">MTKNTKRDQGLEPVSEEHYAFLFFGWKISEGLRNNVDTKRLKAYADWFKENYIEPHFEIETKYVFPILGLKNVRVKKALANHRRLLRLFNETEDIYRALNRIEEEIGRYIRFEERVLYNEIQKAASDQQLEEIEKQHQKMNFTEEEWDDQFWKS</sequence>
<dbReference type="AlphaFoldDB" id="A0A507ZXA6"/>
<evidence type="ECO:0000313" key="2">
    <source>
        <dbReference type="Proteomes" id="UP000317169"/>
    </source>
</evidence>
<gene>
    <name evidence="1" type="ORF">FKR84_05775</name>
</gene>
<protein>
    <submittedName>
        <fullName evidence="1">Hemerythrin domain-containing protein</fullName>
    </submittedName>
</protein>
<comment type="caution">
    <text evidence="1">The sequence shown here is derived from an EMBL/GenBank/DDBJ whole genome shotgun (WGS) entry which is preliminary data.</text>
</comment>
<dbReference type="EMBL" id="VIAR01000004">
    <property type="protein sequence ID" value="TQD39405.1"/>
    <property type="molecule type" value="Genomic_DNA"/>
</dbReference>
<name>A0A507ZXA6_9FLAO</name>
<dbReference type="Proteomes" id="UP000317169">
    <property type="component" value="Unassembled WGS sequence"/>
</dbReference>
<keyword evidence="2" id="KW-1185">Reference proteome</keyword>
<organism evidence="1 2">
    <name type="scientific">Haloflavibacter putidus</name>
    <dbReference type="NCBI Taxonomy" id="2576776"/>
    <lineage>
        <taxon>Bacteria</taxon>
        <taxon>Pseudomonadati</taxon>
        <taxon>Bacteroidota</taxon>
        <taxon>Flavobacteriia</taxon>
        <taxon>Flavobacteriales</taxon>
        <taxon>Flavobacteriaceae</taxon>
        <taxon>Haloflavibacter</taxon>
    </lineage>
</organism>
<evidence type="ECO:0000313" key="1">
    <source>
        <dbReference type="EMBL" id="TQD39405.1"/>
    </source>
</evidence>
<reference evidence="1 2" key="1">
    <citation type="submission" date="2019-06" db="EMBL/GenBank/DDBJ databases">
        <title>Flavibacter putida gen. nov., sp. nov., a novel marine bacterium of the family Flavobacteriaceae isolated from coastal seawater.</title>
        <authorList>
            <person name="Feng X."/>
        </authorList>
    </citation>
    <scope>NUCLEOTIDE SEQUENCE [LARGE SCALE GENOMIC DNA]</scope>
    <source>
        <strain evidence="1 2">PLHSN227</strain>
    </source>
</reference>
<dbReference type="RefSeq" id="WP_141421352.1">
    <property type="nucleotide sequence ID" value="NZ_VIAR01000004.1"/>
</dbReference>
<proteinExistence type="predicted"/>